<dbReference type="RefSeq" id="WP_200273523.1">
    <property type="nucleotide sequence ID" value="NZ_JAENIJ010000046.1"/>
</dbReference>
<name>A0A934S920_9BACT</name>
<protein>
    <submittedName>
        <fullName evidence="2">Uncharacterized protein</fullName>
    </submittedName>
</protein>
<dbReference type="EMBL" id="JAENIJ010000046">
    <property type="protein sequence ID" value="MBK1884387.1"/>
    <property type="molecule type" value="Genomic_DNA"/>
</dbReference>
<accession>A0A934S920</accession>
<comment type="caution">
    <text evidence="2">The sequence shown here is derived from an EMBL/GenBank/DDBJ whole genome shotgun (WGS) entry which is preliminary data.</text>
</comment>
<reference evidence="2" key="1">
    <citation type="submission" date="2021-01" db="EMBL/GenBank/DDBJ databases">
        <title>Modified the classification status of verrucomicrobia.</title>
        <authorList>
            <person name="Feng X."/>
        </authorList>
    </citation>
    <scope>NUCLEOTIDE SEQUENCE</scope>
    <source>
        <strain evidence="2">KCTC 22041</strain>
    </source>
</reference>
<evidence type="ECO:0000313" key="3">
    <source>
        <dbReference type="Proteomes" id="UP000603141"/>
    </source>
</evidence>
<gene>
    <name evidence="2" type="ORF">JIN85_18360</name>
</gene>
<dbReference type="Proteomes" id="UP000603141">
    <property type="component" value="Unassembled WGS sequence"/>
</dbReference>
<sequence>MKGWVALCRSEETLALLEGYPNAFLLLCQIALRAKWKDCPISGLRAGEALIGDWKKAGLHSKKAYEVAKSRLEKCQLVAFQGGNKGTRAKLINSTVFSVFHEAEGEPEATPMGSQGESKGKPGGTNNKEIKKQGHTETDLFASNGTSSDSPPAAKQTIRWTFENGFEGITPEDHKRWSEAFPTVNLDSSIASASEWLRVNPAKKKKYPGRFLTNWLTRAQERGGYARTSTATGTAFTTPIAGRHPPPSPSANAAQINQYASKIKKG</sequence>
<evidence type="ECO:0000256" key="1">
    <source>
        <dbReference type="SAM" id="MobiDB-lite"/>
    </source>
</evidence>
<keyword evidence="3" id="KW-1185">Reference proteome</keyword>
<dbReference type="AlphaFoldDB" id="A0A934S920"/>
<organism evidence="2 3">
    <name type="scientific">Luteolibacter pohnpeiensis</name>
    <dbReference type="NCBI Taxonomy" id="454153"/>
    <lineage>
        <taxon>Bacteria</taxon>
        <taxon>Pseudomonadati</taxon>
        <taxon>Verrucomicrobiota</taxon>
        <taxon>Verrucomicrobiia</taxon>
        <taxon>Verrucomicrobiales</taxon>
        <taxon>Verrucomicrobiaceae</taxon>
        <taxon>Luteolibacter</taxon>
    </lineage>
</organism>
<feature type="region of interest" description="Disordered" evidence="1">
    <location>
        <begin position="104"/>
        <end position="130"/>
    </location>
</feature>
<proteinExistence type="predicted"/>
<evidence type="ECO:0000313" key="2">
    <source>
        <dbReference type="EMBL" id="MBK1884387.1"/>
    </source>
</evidence>